<reference evidence="1" key="2">
    <citation type="journal article" date="2022" name="Nat. Microbiol.">
        <title>A closed Candidatus Odinarchaeum chromosome exposes Asgard archaeal viruses.</title>
        <authorList>
            <person name="Tamarit D."/>
            <person name="Caceres E.F."/>
            <person name="Krupovic M."/>
            <person name="Nijland R."/>
            <person name="Eme L."/>
            <person name="Robinson N.P."/>
            <person name="Ettema T.J.G."/>
        </authorList>
    </citation>
    <scope>NUCLEOTIDE SEQUENCE</scope>
    <source>
        <strain evidence="1">LCB_4</strain>
    </source>
</reference>
<name>A0AAF0D1W8_ODILC</name>
<protein>
    <submittedName>
        <fullName evidence="1">Uncharacterized protein</fullName>
    </submittedName>
</protein>
<sequence length="73" mass="8360">MSLEYEIEYLFEKVRRSLTLQKSLILRDFMANYLPSISVSVDPGDSETVEENIVDALYFNDVYKPSDMIGCAS</sequence>
<gene>
    <name evidence="1" type="ORF">OdinLCB4_006945</name>
</gene>
<dbReference type="KEGG" id="oyw:OdinLCB4_006945"/>
<organism evidence="1 2">
    <name type="scientific">Odinarchaeota yellowstonii (strain LCB_4)</name>
    <dbReference type="NCBI Taxonomy" id="1841599"/>
    <lineage>
        <taxon>Archaea</taxon>
        <taxon>Promethearchaeati</taxon>
        <taxon>Candidatus Odinarchaeota</taxon>
        <taxon>Candidatus Odinarchaeia</taxon>
        <taxon>Candidatus Odinarchaeales</taxon>
        <taxon>Candidatus Odinarchaeaceae</taxon>
        <taxon>Candidatus Odinarchaeum</taxon>
    </lineage>
</organism>
<evidence type="ECO:0000313" key="2">
    <source>
        <dbReference type="Proteomes" id="UP000186851"/>
    </source>
</evidence>
<dbReference type="AlphaFoldDB" id="A0AAF0D1W8"/>
<dbReference type="Proteomes" id="UP000186851">
    <property type="component" value="Chromosome"/>
</dbReference>
<reference evidence="1" key="1">
    <citation type="journal article" date="2017" name="Nature">
        <title>Asgard archaea illuminate the origin of eukaryotic cellular complexity.</title>
        <authorList>
            <person name="Zaremba-Niedzwiedzka K."/>
            <person name="Caceres E.F."/>
            <person name="Saw J.H."/>
            <person name="Backstrom D."/>
            <person name="Juzokaite L."/>
            <person name="Vancaester E."/>
            <person name="Seitz K.W."/>
            <person name="Anantharaman K."/>
            <person name="Starnawski P."/>
            <person name="Kjeldsen K.U."/>
            <person name="Scott M.B."/>
            <person name="Nunoura T."/>
            <person name="Banfield J.F."/>
            <person name="Schramm A."/>
            <person name="Baker B.J."/>
            <person name="Spang A."/>
            <person name="Ettema T.J.G."/>
        </authorList>
    </citation>
    <scope>NUCLEOTIDE SEQUENCE</scope>
    <source>
        <strain evidence="1">LCB_4</strain>
    </source>
</reference>
<evidence type="ECO:0000313" key="1">
    <source>
        <dbReference type="EMBL" id="WEU40198.1"/>
    </source>
</evidence>
<accession>A0AAF0D1W8</accession>
<dbReference type="EMBL" id="CP091871">
    <property type="protein sequence ID" value="WEU40198.1"/>
    <property type="molecule type" value="Genomic_DNA"/>
</dbReference>
<proteinExistence type="predicted"/>